<feature type="active site" description="Proton acceptor" evidence="2">
    <location>
        <position position="373"/>
    </location>
</feature>
<keyword evidence="1 2" id="KW-0443">Lipid metabolism</keyword>
<dbReference type="Proteomes" id="UP000247763">
    <property type="component" value="Chromosome"/>
</dbReference>
<comment type="caution">
    <text evidence="2">Lacks conserved residue(s) required for the propagation of feature annotation.</text>
</comment>
<organism evidence="6 7">
    <name type="scientific">Phenylobacterium parvum</name>
    <dbReference type="NCBI Taxonomy" id="2201350"/>
    <lineage>
        <taxon>Bacteria</taxon>
        <taxon>Pseudomonadati</taxon>
        <taxon>Pseudomonadota</taxon>
        <taxon>Alphaproteobacteria</taxon>
        <taxon>Caulobacterales</taxon>
        <taxon>Caulobacteraceae</taxon>
        <taxon>Phenylobacterium</taxon>
    </lineage>
</organism>
<name>A0A2Z3HW90_9CAUL</name>
<evidence type="ECO:0000256" key="3">
    <source>
        <dbReference type="SAM" id="MobiDB-lite"/>
    </source>
</evidence>
<evidence type="ECO:0000313" key="7">
    <source>
        <dbReference type="Proteomes" id="UP000247763"/>
    </source>
</evidence>
<evidence type="ECO:0000313" key="6">
    <source>
        <dbReference type="EMBL" id="AWM78486.1"/>
    </source>
</evidence>
<evidence type="ECO:0000256" key="2">
    <source>
        <dbReference type="PROSITE-ProRule" id="PRU01161"/>
    </source>
</evidence>
<feature type="transmembrane region" description="Helical" evidence="4">
    <location>
        <begin position="143"/>
        <end position="163"/>
    </location>
</feature>
<keyword evidence="2" id="KW-0442">Lipid degradation</keyword>
<keyword evidence="4" id="KW-0812">Transmembrane</keyword>
<reference evidence="7" key="1">
    <citation type="submission" date="2018-05" db="EMBL/GenBank/DDBJ databases">
        <title>Genome sequencing of Phenylobacterium sp. HYN0004.</title>
        <authorList>
            <person name="Yi H."/>
            <person name="Baek C."/>
        </authorList>
    </citation>
    <scope>NUCLEOTIDE SEQUENCE [LARGE SCALE GENOMIC DNA]</scope>
    <source>
        <strain evidence="7">HYN0004</strain>
    </source>
</reference>
<keyword evidence="2" id="KW-0378">Hydrolase</keyword>
<dbReference type="InterPro" id="IPR016035">
    <property type="entry name" value="Acyl_Trfase/lysoPLipase"/>
</dbReference>
<evidence type="ECO:0000256" key="1">
    <source>
        <dbReference type="ARBA" id="ARBA00023098"/>
    </source>
</evidence>
<dbReference type="PROSITE" id="PS51635">
    <property type="entry name" value="PNPLA"/>
    <property type="match status" value="1"/>
</dbReference>
<feature type="domain" description="PNPLA" evidence="5">
    <location>
        <begin position="38"/>
        <end position="386"/>
    </location>
</feature>
<sequence>MGLPDLTREASMTNAASPFLVTYSPEDFRPRPRDPCDLILEGGVASGAVHPYVVLELARKHRFNAIGATSAGANAGVLAAAAEYARTVRGDPGGFLRLQKICEDRAGGLGELFQESPGFEPLMAMVKGRGGFMARLLAGFARPLATGGLAGALLALALAVGGWSASFPALLSTLVIALGGAVLGALAAAGMAGLGLARRFNARLGICTGLTRRGRGMPAITDWLHESIQAIAHGDVPGPVLTFGDLEAQGRMPIRLRLITSNLSQQKPHTLPEAWPEGRYRPAEWARLFPPAILQHLEACTHNTGDGTRSLPHWRDLPILVASRMSMSVPGLFEPVPVELLDVETPRRVRELAGGAASDPPPRAEWRRVLFSDGGFTSNFPIHLFDAPLPAWPTYAVDFEALPPGAEGASRVAIVEGATDTRIHPVGSAGEFLGAALATSRNWNDLLLSLLPIHRGRIARVHLAADQGGFNLGMDRAGVQTLMRYGLEAGRRLAATSFEDHQVLRARALYAGLVQVSRQARKVWARGGLGADFRDGTAPTGDLTPRDRDHIASALDALTGIAGLPRSRNAAQPDPAGQTRITPKY</sequence>
<dbReference type="SUPFAM" id="SSF52151">
    <property type="entry name" value="FabD/lysophospholipase-like"/>
    <property type="match status" value="1"/>
</dbReference>
<feature type="transmembrane region" description="Helical" evidence="4">
    <location>
        <begin position="169"/>
        <end position="194"/>
    </location>
</feature>
<dbReference type="GO" id="GO:0016042">
    <property type="term" value="P:lipid catabolic process"/>
    <property type="evidence" value="ECO:0007669"/>
    <property type="project" value="UniProtKB-UniRule"/>
</dbReference>
<feature type="short sequence motif" description="DGA/G" evidence="2">
    <location>
        <begin position="373"/>
        <end position="375"/>
    </location>
</feature>
<dbReference type="AlphaFoldDB" id="A0A2Z3HW90"/>
<dbReference type="InterPro" id="IPR002641">
    <property type="entry name" value="PNPLA_dom"/>
</dbReference>
<dbReference type="EMBL" id="CP029479">
    <property type="protein sequence ID" value="AWM78486.1"/>
    <property type="molecule type" value="Genomic_DNA"/>
</dbReference>
<keyword evidence="4" id="KW-1133">Transmembrane helix</keyword>
<accession>A0A2Z3HW90</accession>
<dbReference type="OrthoDB" id="9770965at2"/>
<gene>
    <name evidence="6" type="ORF">HYN04_12425</name>
</gene>
<keyword evidence="7" id="KW-1185">Reference proteome</keyword>
<dbReference type="Gene3D" id="3.40.1090.10">
    <property type="entry name" value="Cytosolic phospholipase A2 catalytic domain"/>
    <property type="match status" value="1"/>
</dbReference>
<keyword evidence="4" id="KW-0472">Membrane</keyword>
<evidence type="ECO:0000256" key="4">
    <source>
        <dbReference type="SAM" id="Phobius"/>
    </source>
</evidence>
<dbReference type="KEGG" id="phb:HYN04_12425"/>
<dbReference type="GO" id="GO:0016787">
    <property type="term" value="F:hydrolase activity"/>
    <property type="evidence" value="ECO:0007669"/>
    <property type="project" value="UniProtKB-UniRule"/>
</dbReference>
<protein>
    <recommendedName>
        <fullName evidence="5">PNPLA domain-containing protein</fullName>
    </recommendedName>
</protein>
<feature type="active site" description="Nucleophile" evidence="2">
    <location>
        <position position="70"/>
    </location>
</feature>
<proteinExistence type="predicted"/>
<feature type="region of interest" description="Disordered" evidence="3">
    <location>
        <begin position="563"/>
        <end position="585"/>
    </location>
</feature>
<evidence type="ECO:0000259" key="5">
    <source>
        <dbReference type="PROSITE" id="PS51635"/>
    </source>
</evidence>